<evidence type="ECO:0000313" key="2">
    <source>
        <dbReference type="EMBL" id="CAI3543020.1"/>
    </source>
</evidence>
<reference evidence="2" key="2">
    <citation type="submission" date="2022-10" db="EMBL/GenBank/DDBJ databases">
        <authorList>
            <person name="Aires J."/>
            <person name="Mesa V."/>
        </authorList>
    </citation>
    <scope>NUCLEOTIDE SEQUENCE</scope>
    <source>
        <strain evidence="2">Clostridium neonatale JD116</strain>
    </source>
</reference>
<accession>A0AA86K253</accession>
<dbReference type="Proteomes" id="UP001189143">
    <property type="component" value="Unassembled WGS sequence"/>
</dbReference>
<proteinExistence type="predicted"/>
<organism evidence="1 3">
    <name type="scientific">Clostridium neonatale</name>
    <dbReference type="NCBI Taxonomy" id="137838"/>
    <lineage>
        <taxon>Bacteria</taxon>
        <taxon>Bacillati</taxon>
        <taxon>Bacillota</taxon>
        <taxon>Clostridia</taxon>
        <taxon>Eubacteriales</taxon>
        <taxon>Clostridiaceae</taxon>
        <taxon>Clostridium</taxon>
    </lineage>
</organism>
<evidence type="ECO:0000313" key="3">
    <source>
        <dbReference type="Proteomes" id="UP000789738"/>
    </source>
</evidence>
<dbReference type="AlphaFoldDB" id="A0AA86K253"/>
<reference evidence="1" key="1">
    <citation type="submission" date="2021-10" db="EMBL/GenBank/DDBJ databases">
        <authorList>
            <person name="Mesa V."/>
        </authorList>
    </citation>
    <scope>NUCLEOTIDE SEQUENCE</scope>
    <source>
        <strain evidence="1">CC3_PB</strain>
    </source>
</reference>
<dbReference type="EMBL" id="CAKJVE010000004">
    <property type="protein sequence ID" value="CAG9709533.1"/>
    <property type="molecule type" value="Genomic_DNA"/>
</dbReference>
<name>A0AA86K253_9CLOT</name>
<sequence length="40" mass="4742">MLHITKTYVRPCILRLSVVTKLKLIFVTEMQKEKKLINLV</sequence>
<gene>
    <name evidence="2" type="ORF">CNEO2_130043</name>
    <name evidence="1" type="ORF">CNEO_44233</name>
</gene>
<comment type="caution">
    <text evidence="1">The sequence shown here is derived from an EMBL/GenBank/DDBJ whole genome shotgun (WGS) entry which is preliminary data.</text>
</comment>
<evidence type="ECO:0000313" key="1">
    <source>
        <dbReference type="EMBL" id="CAG9709533.1"/>
    </source>
</evidence>
<dbReference type="EMBL" id="CAMTCP010000044">
    <property type="protein sequence ID" value="CAI3543020.1"/>
    <property type="molecule type" value="Genomic_DNA"/>
</dbReference>
<dbReference type="Proteomes" id="UP000789738">
    <property type="component" value="Unassembled WGS sequence"/>
</dbReference>
<protein>
    <submittedName>
        <fullName evidence="1">Uncharacterized protein</fullName>
    </submittedName>
</protein>